<evidence type="ECO:0000256" key="3">
    <source>
        <dbReference type="ARBA" id="ARBA00022840"/>
    </source>
</evidence>
<sequence length="1281" mass="148097">MQEVNVKVAVRVRPLLPKEKISGEKRCVRVFPDTNQVVLGTDKGFTFDHVLSPQSTQGDVYQSVEPLVESLFEGYNATVFAYGQTGSGKTYTIGGGNLSSMTEQEQGIIPRAVKQMYNLMNSKPTVHFAVNVSYIEIYMEELCDLLDLDNKNLHVREDEKGNTVMWGVQEVPCQSMEDVMSCLESGTALRRTGSTQMNEHSSRSHSVFTIFIDSNQKWTDIDVMVNKPGDQLTSCSQSTDTEISHCISAKFHFVDLAGSERAHRIGNVGERFKESVHINTGLLALGNVISSLADPKKKAKHIPYRDSKITRILKDSLGGNAQTLMICCISPAASSFDESLNSLKYANRAKDIRNKPIVNRDSQSIRFEKMQTEIINLREELARERTRLFNMADNDAIIDTQNHVRDLQNNISRLQEESSQYQLLSEEAHKQLIKIRNRNILSESLSSSLKNWLDLRGEVKRKMATISNISEKYSNEKMKELQSEIKTCQEHLINDEEIFAEKTKEVNLLKEKLKEMVEAIKERDQCLEIAENKIQQQQHQLLEQQIQLHDLNASHKITSDLDVLSAVRKPLTRPQTVPPKQNLSRPQPPSRQIHTSPALFSLEHVMQNFRARSQLMIVNLEDNDEVLQQSFDDNSITEDVVSNDNRDSADAFGNRNKGHVGMLRRTATFKKGPLHNNNTQDGSCCEVSVRHLNRDSMDGCKNRHSPNSSLTYVHVSDLHQQKVKANELKLKESNQRLNDLAVNIRLKEQFVRELLKKEKDAALLNEQYKNKIKEQEKEITRVQKELNETRQNLQELESRGHNEESEQRKMYLKVIQEAELKISALHKQQKETEKVANLMTQNEKKIEDLKLSVLKMKQQHDNLQKRLKEEYDQKLKLERGMQREMHRVKQLEQQNLQQQKILKRKNEEIAKAQRKLRGASLPRINMASQDSFDEKKRWLDLEIEKILEQRQRLDELQQELRKKEEIIVKKEAMLAEKRTEEEQDENNLMAEVDKLKDIQEKLKKQVIGMNEKLQDGVLLSNHEERRLIELEEAVEELNAAIEYKNKAIESQQMELRQSWFTTQNDTAILNFFSTLNPTETRSLLSRYFEKVITLRESDRKITKEVHELEMKVEEQEQLLFESQNALQKAAIEMDRKLTQQQQQYEQKIGVLMHQLAQSHSDTGSERQTSLNTKIYQLEKELYYYKKTSRDLKKKLRIFENKLANKSGDILEESSIFNKSISQSVASRDFAEKSQNEELNAVWCGPNKKQEIKNSNDDRLLYPLAASAKGSKSLQFQDSLED</sequence>
<feature type="coiled-coil region" evidence="6">
    <location>
        <begin position="499"/>
        <end position="554"/>
    </location>
</feature>
<comment type="subcellular location">
    <subcellularLocation>
        <location evidence="1">Cytoplasm</location>
        <location evidence="1">Cytoskeleton</location>
    </subcellularLocation>
</comment>
<dbReference type="Pfam" id="PF00225">
    <property type="entry name" value="Kinesin"/>
    <property type="match status" value="1"/>
</dbReference>
<protein>
    <submittedName>
        <fullName evidence="9">KIF4_21_27</fullName>
    </submittedName>
</protein>
<comment type="similarity">
    <text evidence="5">Belongs to the TRAFAC class myosin-kinesin ATPase superfamily. Kinesin family.</text>
</comment>
<dbReference type="InterPro" id="IPR027640">
    <property type="entry name" value="Kinesin-like_fam"/>
</dbReference>
<evidence type="ECO:0000256" key="2">
    <source>
        <dbReference type="ARBA" id="ARBA00022741"/>
    </source>
</evidence>
<keyword evidence="4" id="KW-0963">Cytoplasm</keyword>
<dbReference type="Proteomes" id="UP000597762">
    <property type="component" value="Unassembled WGS sequence"/>
</dbReference>
<organism evidence="9 10">
    <name type="scientific">Acanthosepion pharaonis</name>
    <name type="common">Pharaoh cuttlefish</name>
    <name type="synonym">Sepia pharaonis</name>
    <dbReference type="NCBI Taxonomy" id="158019"/>
    <lineage>
        <taxon>Eukaryota</taxon>
        <taxon>Metazoa</taxon>
        <taxon>Spiralia</taxon>
        <taxon>Lophotrochozoa</taxon>
        <taxon>Mollusca</taxon>
        <taxon>Cephalopoda</taxon>
        <taxon>Coleoidea</taxon>
        <taxon>Decapodiformes</taxon>
        <taxon>Sepiida</taxon>
        <taxon>Sepiina</taxon>
        <taxon>Sepiidae</taxon>
        <taxon>Acanthosepion</taxon>
    </lineage>
</organism>
<dbReference type="InterPro" id="IPR027417">
    <property type="entry name" value="P-loop_NTPase"/>
</dbReference>
<keyword evidence="3 5" id="KW-0067">ATP-binding</keyword>
<keyword evidence="4" id="KW-0206">Cytoskeleton</keyword>
<reference evidence="9" key="1">
    <citation type="submission" date="2021-01" db="EMBL/GenBank/DDBJ databases">
        <authorList>
            <person name="Li R."/>
            <person name="Bekaert M."/>
        </authorList>
    </citation>
    <scope>NUCLEOTIDE SEQUENCE</scope>
    <source>
        <strain evidence="9">Farmed</strain>
    </source>
</reference>
<evidence type="ECO:0000256" key="5">
    <source>
        <dbReference type="PROSITE-ProRule" id="PRU00283"/>
    </source>
</evidence>
<dbReference type="GO" id="GO:0051231">
    <property type="term" value="P:spindle elongation"/>
    <property type="evidence" value="ECO:0007669"/>
    <property type="project" value="TreeGrafter"/>
</dbReference>
<name>A0A812C874_ACAPH</name>
<evidence type="ECO:0000256" key="4">
    <source>
        <dbReference type="ARBA" id="ARBA00023212"/>
    </source>
</evidence>
<proteinExistence type="inferred from homology"/>
<keyword evidence="2 5" id="KW-0547">Nucleotide-binding</keyword>
<dbReference type="PROSITE" id="PS50067">
    <property type="entry name" value="KINESIN_MOTOR_2"/>
    <property type="match status" value="1"/>
</dbReference>
<dbReference type="GO" id="GO:0005875">
    <property type="term" value="C:microtubule associated complex"/>
    <property type="evidence" value="ECO:0007669"/>
    <property type="project" value="TreeGrafter"/>
</dbReference>
<feature type="coiled-coil region" evidence="6">
    <location>
        <begin position="1098"/>
        <end position="1125"/>
    </location>
</feature>
<evidence type="ECO:0000313" key="9">
    <source>
        <dbReference type="EMBL" id="CAE1256471.1"/>
    </source>
</evidence>
<evidence type="ECO:0000313" key="10">
    <source>
        <dbReference type="Proteomes" id="UP000597762"/>
    </source>
</evidence>
<gene>
    <name evidence="9" type="ORF">SPHA_30240</name>
</gene>
<evidence type="ECO:0000256" key="6">
    <source>
        <dbReference type="SAM" id="Coils"/>
    </source>
</evidence>
<dbReference type="OrthoDB" id="3176171at2759"/>
<dbReference type="CDD" id="cd01372">
    <property type="entry name" value="KISc_KIF4"/>
    <property type="match status" value="1"/>
</dbReference>
<dbReference type="GO" id="GO:0008017">
    <property type="term" value="F:microtubule binding"/>
    <property type="evidence" value="ECO:0007669"/>
    <property type="project" value="InterPro"/>
</dbReference>
<dbReference type="EMBL" id="CAHIKZ030001213">
    <property type="protein sequence ID" value="CAE1256471.1"/>
    <property type="molecule type" value="Genomic_DNA"/>
</dbReference>
<feature type="binding site" evidence="5">
    <location>
        <begin position="83"/>
        <end position="90"/>
    </location>
    <ligand>
        <name>ATP</name>
        <dbReference type="ChEBI" id="CHEBI:30616"/>
    </ligand>
</feature>
<feature type="coiled-coil region" evidence="6">
    <location>
        <begin position="747"/>
        <end position="915"/>
    </location>
</feature>
<keyword evidence="10" id="KW-1185">Reference proteome</keyword>
<accession>A0A812C874</accession>
<dbReference type="GO" id="GO:0003777">
    <property type="term" value="F:microtubule motor activity"/>
    <property type="evidence" value="ECO:0007669"/>
    <property type="project" value="InterPro"/>
</dbReference>
<dbReference type="SMART" id="SM00129">
    <property type="entry name" value="KISc"/>
    <property type="match status" value="1"/>
</dbReference>
<keyword evidence="6" id="KW-0175">Coiled coil</keyword>
<feature type="region of interest" description="Disordered" evidence="7">
    <location>
        <begin position="571"/>
        <end position="594"/>
    </location>
</feature>
<evidence type="ECO:0000259" key="8">
    <source>
        <dbReference type="PROSITE" id="PS50067"/>
    </source>
</evidence>
<feature type="coiled-coil region" evidence="6">
    <location>
        <begin position="367"/>
        <end position="424"/>
    </location>
</feature>
<dbReference type="SUPFAM" id="SSF52540">
    <property type="entry name" value="P-loop containing nucleoside triphosphate hydrolases"/>
    <property type="match status" value="1"/>
</dbReference>
<dbReference type="PROSITE" id="PS00411">
    <property type="entry name" value="KINESIN_MOTOR_1"/>
    <property type="match status" value="1"/>
</dbReference>
<dbReference type="GO" id="GO:0005524">
    <property type="term" value="F:ATP binding"/>
    <property type="evidence" value="ECO:0007669"/>
    <property type="project" value="UniProtKB-UniRule"/>
</dbReference>
<evidence type="ECO:0000256" key="7">
    <source>
        <dbReference type="SAM" id="MobiDB-lite"/>
    </source>
</evidence>
<dbReference type="Gene3D" id="3.40.850.10">
    <property type="entry name" value="Kinesin motor domain"/>
    <property type="match status" value="1"/>
</dbReference>
<evidence type="ECO:0000256" key="1">
    <source>
        <dbReference type="ARBA" id="ARBA00004245"/>
    </source>
</evidence>
<dbReference type="InterPro" id="IPR036961">
    <property type="entry name" value="Kinesin_motor_dom_sf"/>
</dbReference>
<dbReference type="PRINTS" id="PR00380">
    <property type="entry name" value="KINESINHEAVY"/>
</dbReference>
<feature type="coiled-coil region" evidence="6">
    <location>
        <begin position="939"/>
        <end position="1054"/>
    </location>
</feature>
<feature type="compositionally biased region" description="Polar residues" evidence="7">
    <location>
        <begin position="573"/>
        <end position="594"/>
    </location>
</feature>
<dbReference type="PANTHER" id="PTHR47969">
    <property type="entry name" value="CHROMOSOME-ASSOCIATED KINESIN KIF4A-RELATED"/>
    <property type="match status" value="1"/>
</dbReference>
<feature type="domain" description="Kinesin motor" evidence="8">
    <location>
        <begin position="5"/>
        <end position="352"/>
    </location>
</feature>
<keyword evidence="5" id="KW-0505">Motor protein</keyword>
<comment type="caution">
    <text evidence="9">The sequence shown here is derived from an EMBL/GenBank/DDBJ whole genome shotgun (WGS) entry which is preliminary data.</text>
</comment>
<dbReference type="PANTHER" id="PTHR47969:SF25">
    <property type="entry name" value="KINESIN MOTOR DOMAIN-CONTAINING PROTEIN"/>
    <property type="match status" value="1"/>
</dbReference>
<dbReference type="InterPro" id="IPR019821">
    <property type="entry name" value="Kinesin_motor_CS"/>
</dbReference>
<dbReference type="GO" id="GO:0007052">
    <property type="term" value="P:mitotic spindle organization"/>
    <property type="evidence" value="ECO:0007669"/>
    <property type="project" value="TreeGrafter"/>
</dbReference>
<dbReference type="GO" id="GO:0007018">
    <property type="term" value="P:microtubule-based movement"/>
    <property type="evidence" value="ECO:0007669"/>
    <property type="project" value="InterPro"/>
</dbReference>
<dbReference type="Pfam" id="PF25764">
    <property type="entry name" value="KIF21A_4th"/>
    <property type="match status" value="1"/>
</dbReference>
<dbReference type="InterPro" id="IPR001752">
    <property type="entry name" value="Kinesin_motor_dom"/>
</dbReference>